<proteinExistence type="predicted"/>
<feature type="chain" id="PRO_5030763471" description="Ice-binding protein C-terminal domain-containing protein" evidence="1">
    <location>
        <begin position="23"/>
        <end position="498"/>
    </location>
</feature>
<comment type="caution">
    <text evidence="3">The sequence shown here is derived from an EMBL/GenBank/DDBJ whole genome shotgun (WGS) entry which is preliminary data.</text>
</comment>
<feature type="signal peptide" evidence="1">
    <location>
        <begin position="1"/>
        <end position="22"/>
    </location>
</feature>
<keyword evidence="4" id="KW-1185">Reference proteome</keyword>
<accession>A0A7W9SR35</accession>
<dbReference type="Pfam" id="PF05787">
    <property type="entry name" value="PhoX"/>
    <property type="match status" value="1"/>
</dbReference>
<dbReference type="InterPro" id="IPR013424">
    <property type="entry name" value="Ice-binding_C"/>
</dbReference>
<dbReference type="AlphaFoldDB" id="A0A7W9SR35"/>
<dbReference type="Pfam" id="PF07589">
    <property type="entry name" value="PEP-CTERM"/>
    <property type="match status" value="1"/>
</dbReference>
<name>A0A7W9SR35_ARMRO</name>
<reference evidence="3 4" key="1">
    <citation type="submission" date="2020-08" db="EMBL/GenBank/DDBJ databases">
        <title>Genomic Encyclopedia of Type Strains, Phase IV (KMG-IV): sequencing the most valuable type-strain genomes for metagenomic binning, comparative biology and taxonomic classification.</title>
        <authorList>
            <person name="Goeker M."/>
        </authorList>
    </citation>
    <scope>NUCLEOTIDE SEQUENCE [LARGE SCALE GENOMIC DNA]</scope>
    <source>
        <strain evidence="3 4">DSM 23562</strain>
    </source>
</reference>
<dbReference type="Proteomes" id="UP000520814">
    <property type="component" value="Unassembled WGS sequence"/>
</dbReference>
<evidence type="ECO:0000256" key="1">
    <source>
        <dbReference type="SAM" id="SignalP"/>
    </source>
</evidence>
<dbReference type="EMBL" id="JACHGW010000003">
    <property type="protein sequence ID" value="MBB6051275.1"/>
    <property type="molecule type" value="Genomic_DNA"/>
</dbReference>
<feature type="domain" description="Ice-binding protein C-terminal" evidence="2">
    <location>
        <begin position="473"/>
        <end position="497"/>
    </location>
</feature>
<protein>
    <recommendedName>
        <fullName evidence="2">Ice-binding protein C-terminal domain-containing protein</fullName>
    </recommendedName>
</protein>
<dbReference type="RefSeq" id="WP_184197926.1">
    <property type="nucleotide sequence ID" value="NZ_JACHGW010000003.1"/>
</dbReference>
<sequence>MRSPLVLLLALTLSVTSGAAYAQLKGASTTTAAYILPTASDVKTISILTVGDSIGGYNLVGTPDGQGAYSNGDGTFTLLVNHELSASAGVTRAHGSAGAFVSQWNISANNNTLTVNSGRDLATSVTVSTGTSTVSRLCSADLPVTSAFYNAATGLGTQNRIFMNGEENGTAGRAFAWIATGPDARKTFELPHLGKFSWENSVANPFAQDKTLVMGTDDSTPGQTYLYVGTKTSTGTDIEKAGLTNGSLYGIKVGNFATEDRTTPFGGLGKGGSTGFSLFSFGDVSGTTGATLQTTSVTNGVTEFLRPEDGAWDPSNPNDFYFVTTDRFNTGATVGRSRLWRMRYTDLTNPTLGGNLTMVLDGTEGQQMFDNITIDRVGNILLQEDPGNNAHLAKIWNYNISSGNLRAIAEFNSSLFAAGGLTQDEESSGIIDATDILGSGWYLLTAQVHTSVGVTTEQVERGQLLAMYVGANAAPEPGTVLLVGLGASVLGLRLRRRK</sequence>
<dbReference type="InterPro" id="IPR008557">
    <property type="entry name" value="PhoX"/>
</dbReference>
<dbReference type="NCBIfam" id="TIGR02595">
    <property type="entry name" value="PEP_CTERM"/>
    <property type="match status" value="1"/>
</dbReference>
<evidence type="ECO:0000313" key="4">
    <source>
        <dbReference type="Proteomes" id="UP000520814"/>
    </source>
</evidence>
<evidence type="ECO:0000259" key="2">
    <source>
        <dbReference type="Pfam" id="PF07589"/>
    </source>
</evidence>
<gene>
    <name evidence="3" type="ORF">HNQ39_003085</name>
</gene>
<evidence type="ECO:0000313" key="3">
    <source>
        <dbReference type="EMBL" id="MBB6051275.1"/>
    </source>
</evidence>
<organism evidence="3 4">
    <name type="scientific">Armatimonas rosea</name>
    <dbReference type="NCBI Taxonomy" id="685828"/>
    <lineage>
        <taxon>Bacteria</taxon>
        <taxon>Bacillati</taxon>
        <taxon>Armatimonadota</taxon>
        <taxon>Armatimonadia</taxon>
        <taxon>Armatimonadales</taxon>
        <taxon>Armatimonadaceae</taxon>
        <taxon>Armatimonas</taxon>
    </lineage>
</organism>
<keyword evidence="1" id="KW-0732">Signal</keyword>